<dbReference type="PIRSF" id="PIRSF006060">
    <property type="entry name" value="AA_transporter"/>
    <property type="match status" value="1"/>
</dbReference>
<feature type="transmembrane region" description="Helical" evidence="5">
    <location>
        <begin position="125"/>
        <end position="145"/>
    </location>
</feature>
<sequence length="438" mass="44688">MADATTPDMHRLKPSLTLPMAFCLSLKQVIGGGVIVLTGTAIGLAGAGAAPAYLLACIVVLLVSLPYAVLGAARPMSGSLYRWPSRFIGAPAGFIAFWMVLSTHVGLAAYAVTFGTTLHMLVPVVSARLGGLAALGSVLALNLLGTGVSARAGIVITAAVVLSLLWLAVAGAPHVEPARLADLLPHGWHGLLSAAALLTFPISGATLVSELSGEMRRPGRDIPVAILGATVCAALLYVCVTLVAAGVPSPGAGGRSLTAVAASVMRPLPLVLFELGAGIVSMLGIMNAHMLWGSRSILMAAQDGWLPHAFGKTTAKGVPAWPLLLLGAIGAVPLMAGLDVASIIRVSGLGASISAILSIACAPLNARADPAAYRASPLALPIGMLLLASVLAVASQGVTIALLLRDLNLRLILWWGLWLTIGGAIIAMRLKHVRIVDD</sequence>
<evidence type="ECO:0000256" key="5">
    <source>
        <dbReference type="SAM" id="Phobius"/>
    </source>
</evidence>
<dbReference type="Gene3D" id="1.20.1740.10">
    <property type="entry name" value="Amino acid/polyamine transporter I"/>
    <property type="match status" value="1"/>
</dbReference>
<evidence type="ECO:0000313" key="7">
    <source>
        <dbReference type="EMBL" id="QKE89465.1"/>
    </source>
</evidence>
<evidence type="ECO:0000313" key="8">
    <source>
        <dbReference type="Proteomes" id="UP000500767"/>
    </source>
</evidence>
<accession>A0A6M8HM75</accession>
<proteinExistence type="predicted"/>
<keyword evidence="4 5" id="KW-0472">Membrane</keyword>
<dbReference type="InterPro" id="IPR004841">
    <property type="entry name" value="AA-permease/SLC12A_dom"/>
</dbReference>
<comment type="subcellular location">
    <subcellularLocation>
        <location evidence="1">Membrane</location>
        <topology evidence="1">Multi-pass membrane protein</topology>
    </subcellularLocation>
</comment>
<keyword evidence="2 5" id="KW-0812">Transmembrane</keyword>
<feature type="transmembrane region" description="Helical" evidence="5">
    <location>
        <begin position="94"/>
        <end position="113"/>
    </location>
</feature>
<feature type="transmembrane region" description="Helical" evidence="5">
    <location>
        <begin position="224"/>
        <end position="247"/>
    </location>
</feature>
<feature type="transmembrane region" description="Helical" evidence="5">
    <location>
        <begin position="21"/>
        <end position="46"/>
    </location>
</feature>
<reference evidence="7 8" key="1">
    <citation type="journal article" date="2014" name="World J. Microbiol. Biotechnol.">
        <title>Biodiversity and physiological characteristics of Antarctic and Arctic lichens-associated bacteria.</title>
        <authorList>
            <person name="Lee Y.M."/>
            <person name="Kim E.H."/>
            <person name="Lee H.K."/>
            <person name="Hong S.G."/>
        </authorList>
    </citation>
    <scope>NUCLEOTIDE SEQUENCE [LARGE SCALE GENOMIC DNA]</scope>
    <source>
        <strain evidence="7 8">PAMC 26569</strain>
    </source>
</reference>
<dbReference type="PANTHER" id="PTHR42770:SF7">
    <property type="entry name" value="MEMBRANE PROTEIN"/>
    <property type="match status" value="1"/>
</dbReference>
<feature type="transmembrane region" description="Helical" evidence="5">
    <location>
        <begin position="191"/>
        <end position="212"/>
    </location>
</feature>
<evidence type="ECO:0000256" key="3">
    <source>
        <dbReference type="ARBA" id="ARBA00022989"/>
    </source>
</evidence>
<dbReference type="RefSeq" id="WP_171834459.1">
    <property type="nucleotide sequence ID" value="NZ_CP053708.1"/>
</dbReference>
<gene>
    <name evidence="7" type="ORF">HN018_04900</name>
</gene>
<dbReference type="GO" id="GO:0016020">
    <property type="term" value="C:membrane"/>
    <property type="evidence" value="ECO:0007669"/>
    <property type="project" value="UniProtKB-SubCell"/>
</dbReference>
<dbReference type="Pfam" id="PF00324">
    <property type="entry name" value="AA_permease"/>
    <property type="match status" value="1"/>
</dbReference>
<feature type="transmembrane region" description="Helical" evidence="5">
    <location>
        <begin position="267"/>
        <end position="286"/>
    </location>
</feature>
<feature type="transmembrane region" description="Helical" evidence="5">
    <location>
        <begin position="411"/>
        <end position="430"/>
    </location>
</feature>
<name>A0A6M8HM75_9PROT</name>
<dbReference type="EMBL" id="CP053708">
    <property type="protein sequence ID" value="QKE89465.1"/>
    <property type="molecule type" value="Genomic_DNA"/>
</dbReference>
<evidence type="ECO:0000259" key="6">
    <source>
        <dbReference type="Pfam" id="PF00324"/>
    </source>
</evidence>
<dbReference type="KEGG" id="lck:HN018_04900"/>
<dbReference type="GO" id="GO:0055085">
    <property type="term" value="P:transmembrane transport"/>
    <property type="evidence" value="ECO:0007669"/>
    <property type="project" value="InterPro"/>
</dbReference>
<feature type="transmembrane region" description="Helical" evidence="5">
    <location>
        <begin position="152"/>
        <end position="171"/>
    </location>
</feature>
<evidence type="ECO:0000256" key="1">
    <source>
        <dbReference type="ARBA" id="ARBA00004141"/>
    </source>
</evidence>
<protein>
    <submittedName>
        <fullName evidence="7">APC family permease</fullName>
    </submittedName>
</protein>
<feature type="transmembrane region" description="Helical" evidence="5">
    <location>
        <begin position="378"/>
        <end position="405"/>
    </location>
</feature>
<keyword evidence="8" id="KW-1185">Reference proteome</keyword>
<evidence type="ECO:0000256" key="4">
    <source>
        <dbReference type="ARBA" id="ARBA00023136"/>
    </source>
</evidence>
<feature type="domain" description="Amino acid permease/ SLC12A" evidence="6">
    <location>
        <begin position="24"/>
        <end position="356"/>
    </location>
</feature>
<keyword evidence="3 5" id="KW-1133">Transmembrane helix</keyword>
<feature type="transmembrane region" description="Helical" evidence="5">
    <location>
        <begin position="320"/>
        <end position="338"/>
    </location>
</feature>
<dbReference type="Proteomes" id="UP000500767">
    <property type="component" value="Chromosome"/>
</dbReference>
<dbReference type="AlphaFoldDB" id="A0A6M8HM75"/>
<feature type="transmembrane region" description="Helical" evidence="5">
    <location>
        <begin position="52"/>
        <end position="73"/>
    </location>
</feature>
<evidence type="ECO:0000256" key="2">
    <source>
        <dbReference type="ARBA" id="ARBA00022692"/>
    </source>
</evidence>
<dbReference type="InterPro" id="IPR050367">
    <property type="entry name" value="APC_superfamily"/>
</dbReference>
<dbReference type="PANTHER" id="PTHR42770">
    <property type="entry name" value="AMINO ACID TRANSPORTER-RELATED"/>
    <property type="match status" value="1"/>
</dbReference>
<organism evidence="7 8">
    <name type="scientific">Lichenicola cladoniae</name>
    <dbReference type="NCBI Taxonomy" id="1484109"/>
    <lineage>
        <taxon>Bacteria</taxon>
        <taxon>Pseudomonadati</taxon>
        <taxon>Pseudomonadota</taxon>
        <taxon>Alphaproteobacteria</taxon>
        <taxon>Acetobacterales</taxon>
        <taxon>Acetobacteraceae</taxon>
        <taxon>Lichenicola</taxon>
    </lineage>
</organism>